<evidence type="ECO:0000313" key="3">
    <source>
        <dbReference type="EMBL" id="MFH0252647.1"/>
    </source>
</evidence>
<organism evidence="3 4">
    <name type="scientific">Roseovarius aquimarinus</name>
    <dbReference type="NCBI Taxonomy" id="1229156"/>
    <lineage>
        <taxon>Bacteria</taxon>
        <taxon>Pseudomonadati</taxon>
        <taxon>Pseudomonadota</taxon>
        <taxon>Alphaproteobacteria</taxon>
        <taxon>Rhodobacterales</taxon>
        <taxon>Roseobacteraceae</taxon>
        <taxon>Roseovarius</taxon>
    </lineage>
</organism>
<dbReference type="Proteomes" id="UP001607157">
    <property type="component" value="Unassembled WGS sequence"/>
</dbReference>
<dbReference type="Gene3D" id="1.10.238.10">
    <property type="entry name" value="EF-hand"/>
    <property type="match status" value="1"/>
</dbReference>
<keyword evidence="4" id="KW-1185">Reference proteome</keyword>
<feature type="domain" description="EF-hand" evidence="2">
    <location>
        <begin position="24"/>
        <end position="37"/>
    </location>
</feature>
<dbReference type="InterPro" id="IPR018247">
    <property type="entry name" value="EF_Hand_1_Ca_BS"/>
</dbReference>
<dbReference type="SUPFAM" id="SSF47473">
    <property type="entry name" value="EF-hand"/>
    <property type="match status" value="1"/>
</dbReference>
<comment type="caution">
    <text evidence="3">The sequence shown here is derived from an EMBL/GenBank/DDBJ whole genome shotgun (WGS) entry which is preliminary data.</text>
</comment>
<dbReference type="PROSITE" id="PS00018">
    <property type="entry name" value="EF_HAND_1"/>
    <property type="match status" value="1"/>
</dbReference>
<feature type="chain" id="PRO_5047384992" evidence="1">
    <location>
        <begin position="21"/>
        <end position="78"/>
    </location>
</feature>
<name>A0ABW7I3A5_9RHOB</name>
<reference evidence="3 4" key="1">
    <citation type="submission" date="2024-10" db="EMBL/GenBank/DDBJ databases">
        <authorList>
            <person name="Yang X.-N."/>
        </authorList>
    </citation>
    <scope>NUCLEOTIDE SEQUENCE [LARGE SCALE GENOMIC DNA]</scope>
    <source>
        <strain evidence="3 4">CAU 1059</strain>
    </source>
</reference>
<feature type="domain" description="EF-hand" evidence="2">
    <location>
        <begin position="49"/>
        <end position="66"/>
    </location>
</feature>
<gene>
    <name evidence="3" type="ORF">ACGRVM_01975</name>
</gene>
<dbReference type="InterPro" id="IPR002048">
    <property type="entry name" value="EF_hand_dom"/>
</dbReference>
<dbReference type="EMBL" id="JBIHMM010000001">
    <property type="protein sequence ID" value="MFH0252647.1"/>
    <property type="molecule type" value="Genomic_DNA"/>
</dbReference>
<dbReference type="Pfam" id="PF13202">
    <property type="entry name" value="EF-hand_5"/>
    <property type="match status" value="2"/>
</dbReference>
<evidence type="ECO:0000256" key="1">
    <source>
        <dbReference type="SAM" id="SignalP"/>
    </source>
</evidence>
<dbReference type="RefSeq" id="WP_377169216.1">
    <property type="nucleotide sequence ID" value="NZ_JBHTJC010000001.1"/>
</dbReference>
<keyword evidence="1" id="KW-0732">Signal</keyword>
<proteinExistence type="predicted"/>
<feature type="signal peptide" evidence="1">
    <location>
        <begin position="1"/>
        <end position="20"/>
    </location>
</feature>
<dbReference type="InterPro" id="IPR011992">
    <property type="entry name" value="EF-hand-dom_pair"/>
</dbReference>
<evidence type="ECO:0000313" key="4">
    <source>
        <dbReference type="Proteomes" id="UP001607157"/>
    </source>
</evidence>
<evidence type="ECO:0000259" key="2">
    <source>
        <dbReference type="Pfam" id="PF13202"/>
    </source>
</evidence>
<accession>A0ABW7I3A5</accession>
<protein>
    <submittedName>
        <fullName evidence="3">EF-hand domain-containing protein</fullName>
    </submittedName>
</protein>
<sequence length="78" mass="7910">MTKYIALALSMGALATTAFADMASVDTNADGMVSMEEAQAAYPDLTAEQFSEIDANGDGAIDDAEMTAATDAGLLPAS</sequence>